<reference evidence="1" key="1">
    <citation type="submission" date="2020-11" db="EMBL/GenBank/DDBJ databases">
        <authorList>
            <consortium name="DOE Joint Genome Institute"/>
            <person name="Ahrendt S."/>
            <person name="Riley R."/>
            <person name="Andreopoulos W."/>
            <person name="Labutti K."/>
            <person name="Pangilinan J."/>
            <person name="Ruiz-Duenas F.J."/>
            <person name="Barrasa J.M."/>
            <person name="Sanchez-Garcia M."/>
            <person name="Camarero S."/>
            <person name="Miyauchi S."/>
            <person name="Serrano A."/>
            <person name="Linde D."/>
            <person name="Babiker R."/>
            <person name="Drula E."/>
            <person name="Ayuso-Fernandez I."/>
            <person name="Pacheco R."/>
            <person name="Padilla G."/>
            <person name="Ferreira P."/>
            <person name="Barriuso J."/>
            <person name="Kellner H."/>
            <person name="Castanera R."/>
            <person name="Alfaro M."/>
            <person name="Ramirez L."/>
            <person name="Pisabarro A.G."/>
            <person name="Kuo A."/>
            <person name="Tritt A."/>
            <person name="Lipzen A."/>
            <person name="He G."/>
            <person name="Yan M."/>
            <person name="Ng V."/>
            <person name="Cullen D."/>
            <person name="Martin F."/>
            <person name="Rosso M.-N."/>
            <person name="Henrissat B."/>
            <person name="Hibbett D."/>
            <person name="Martinez A.T."/>
            <person name="Grigoriev I.V."/>
        </authorList>
    </citation>
    <scope>NUCLEOTIDE SEQUENCE</scope>
    <source>
        <strain evidence="1">ATCC 90797</strain>
    </source>
</reference>
<evidence type="ECO:0000313" key="1">
    <source>
        <dbReference type="EMBL" id="KAF9494553.1"/>
    </source>
</evidence>
<evidence type="ECO:0000313" key="2">
    <source>
        <dbReference type="Proteomes" id="UP000807025"/>
    </source>
</evidence>
<organism evidence="1 2">
    <name type="scientific">Pleurotus eryngii</name>
    <name type="common">Boletus of the steppes</name>
    <dbReference type="NCBI Taxonomy" id="5323"/>
    <lineage>
        <taxon>Eukaryota</taxon>
        <taxon>Fungi</taxon>
        <taxon>Dikarya</taxon>
        <taxon>Basidiomycota</taxon>
        <taxon>Agaricomycotina</taxon>
        <taxon>Agaricomycetes</taxon>
        <taxon>Agaricomycetidae</taxon>
        <taxon>Agaricales</taxon>
        <taxon>Pleurotineae</taxon>
        <taxon>Pleurotaceae</taxon>
        <taxon>Pleurotus</taxon>
    </lineage>
</organism>
<sequence>MGCRVARTAHAAEMALATSQAVWSPMQNIRSDITPFCVGILTARALSGAFYTSISLQAARWPVTSMCGPPGSPYICLMHGHGHNVARQQYDITMVTGRGMTKCDG</sequence>
<keyword evidence="2" id="KW-1185">Reference proteome</keyword>
<dbReference type="Proteomes" id="UP000807025">
    <property type="component" value="Unassembled WGS sequence"/>
</dbReference>
<dbReference type="EMBL" id="MU154571">
    <property type="protein sequence ID" value="KAF9494553.1"/>
    <property type="molecule type" value="Genomic_DNA"/>
</dbReference>
<name>A0A9P5ZUI5_PLEER</name>
<proteinExistence type="predicted"/>
<accession>A0A9P5ZUI5</accession>
<dbReference type="AlphaFoldDB" id="A0A9P5ZUI5"/>
<gene>
    <name evidence="1" type="ORF">BDN71DRAFT_1431634</name>
</gene>
<protein>
    <submittedName>
        <fullName evidence="1">Uncharacterized protein</fullName>
    </submittedName>
</protein>
<comment type="caution">
    <text evidence="1">The sequence shown here is derived from an EMBL/GenBank/DDBJ whole genome shotgun (WGS) entry which is preliminary data.</text>
</comment>